<evidence type="ECO:0000313" key="2">
    <source>
        <dbReference type="Proteomes" id="UP000217257"/>
    </source>
</evidence>
<accession>A0A250JB01</accession>
<name>A0A250JB01_9BACT</name>
<dbReference type="Gene3D" id="1.25.40.10">
    <property type="entry name" value="Tetratricopeptide repeat domain"/>
    <property type="match status" value="2"/>
</dbReference>
<dbReference type="KEGG" id="cfus:CYFUS_006556"/>
<dbReference type="InterPro" id="IPR011990">
    <property type="entry name" value="TPR-like_helical_dom_sf"/>
</dbReference>
<organism evidence="1 2">
    <name type="scientific">Cystobacter fuscus</name>
    <dbReference type="NCBI Taxonomy" id="43"/>
    <lineage>
        <taxon>Bacteria</taxon>
        <taxon>Pseudomonadati</taxon>
        <taxon>Myxococcota</taxon>
        <taxon>Myxococcia</taxon>
        <taxon>Myxococcales</taxon>
        <taxon>Cystobacterineae</taxon>
        <taxon>Archangiaceae</taxon>
        <taxon>Cystobacter</taxon>
    </lineage>
</organism>
<sequence>MLARYLRAEEPALFPISPWDEIPDLELPAPRLREGLGRAHIPVSTREPLAQAFFDQGLRLLHLGWRSESRRAFAEAARRDPELAMAWWGLALTRGAGARCATARAEAIHRALALSEGVTDAEQRYIVAATFLADKGPANGRHGFVREMEGLIDRFPEDAEARLLLAGFLADGYEPDGRPGPGQPYAQALVRELLRTHPHHEGVHHAWVQLMEESARPGEAVESARRLRLLVPQVGTALLSAGRLLLRTGHTHDARETLEAAVAVEDAWLQQEGIPGAAASVAGQALRLLVQACADAGRYGEAQGWARRLRARVEEVTPQLGQSLVFSAGALSGLHLRFGFWRAAAELRVELPEGSRPAEQVLLRGMETYARGLRALELGKLTEAERACEALDALGLSLAEERKGDGRLLCPRDVSRVVELAGCELRGALESRQGDSARAEATLIRTMRLERRLRGAGPAPFSRQARETLARARIRAGRADKAIELAESLVKERPGSGHAWLLLAEVHVARGDRDAAARALASCLECWRGADAHLSEIQRARIFRAERVELGGGEAANASC</sequence>
<gene>
    <name evidence="1" type="ORF">CYFUS_006556</name>
</gene>
<dbReference type="AlphaFoldDB" id="A0A250JB01"/>
<dbReference type="SUPFAM" id="SSF48452">
    <property type="entry name" value="TPR-like"/>
    <property type="match status" value="2"/>
</dbReference>
<reference evidence="1 2" key="1">
    <citation type="submission" date="2017-06" db="EMBL/GenBank/DDBJ databases">
        <title>Sequencing and comparative analysis of myxobacterial genomes.</title>
        <authorList>
            <person name="Rupp O."/>
            <person name="Goesmann A."/>
            <person name="Sogaard-Andersen L."/>
        </authorList>
    </citation>
    <scope>NUCLEOTIDE SEQUENCE [LARGE SCALE GENOMIC DNA]</scope>
    <source>
        <strain evidence="1 2">DSM 52655</strain>
    </source>
</reference>
<dbReference type="PANTHER" id="PTHR45588">
    <property type="entry name" value="TPR DOMAIN-CONTAINING PROTEIN"/>
    <property type="match status" value="1"/>
</dbReference>
<dbReference type="PANTHER" id="PTHR45588:SF1">
    <property type="entry name" value="WW DOMAIN-CONTAINING PROTEIN"/>
    <property type="match status" value="1"/>
</dbReference>
<dbReference type="Pfam" id="PF14559">
    <property type="entry name" value="TPR_19"/>
    <property type="match status" value="1"/>
</dbReference>
<dbReference type="Pfam" id="PF13432">
    <property type="entry name" value="TPR_16"/>
    <property type="match status" value="1"/>
</dbReference>
<dbReference type="EMBL" id="CP022098">
    <property type="protein sequence ID" value="ATB41094.1"/>
    <property type="molecule type" value="Genomic_DNA"/>
</dbReference>
<protein>
    <recommendedName>
        <fullName evidence="3">Tetratricopeptide repeat protein</fullName>
    </recommendedName>
</protein>
<evidence type="ECO:0000313" key="1">
    <source>
        <dbReference type="EMBL" id="ATB41094.1"/>
    </source>
</evidence>
<proteinExistence type="predicted"/>
<dbReference type="RefSeq" id="WP_095988870.1">
    <property type="nucleotide sequence ID" value="NZ_CP022098.1"/>
</dbReference>
<dbReference type="Proteomes" id="UP000217257">
    <property type="component" value="Chromosome"/>
</dbReference>
<evidence type="ECO:0008006" key="3">
    <source>
        <dbReference type="Google" id="ProtNLM"/>
    </source>
</evidence>